<evidence type="ECO:0000313" key="2">
    <source>
        <dbReference type="EMBL" id="MBE6832863.1"/>
    </source>
</evidence>
<proteinExistence type="predicted"/>
<dbReference type="RefSeq" id="WP_020071669.1">
    <property type="nucleotide sequence ID" value="NZ_JBKWRC010000001.1"/>
</dbReference>
<sequence>MAAREKEDRKESVSWIQRLAENDTWRKVILILGFAGIALIFLSGLFQNRDARAANAQAEKEPAKTTAQEYTQQVEKSLTELIGNINGAGSVKVLVTLERNTQYVYATEEKKTTQSTQDQAANATVKNQENDSRETKYILVKGADGSQQALAVTEVEPIVKGVVVVCEGGNQPAVQKDIIDAVTTALNLSSARVCVIKAK</sequence>
<gene>
    <name evidence="2" type="ORF">E7512_04655</name>
</gene>
<keyword evidence="1" id="KW-0472">Membrane</keyword>
<evidence type="ECO:0000313" key="3">
    <source>
        <dbReference type="Proteomes" id="UP000754750"/>
    </source>
</evidence>
<dbReference type="Proteomes" id="UP000754750">
    <property type="component" value="Unassembled WGS sequence"/>
</dbReference>
<reference evidence="2" key="1">
    <citation type="submission" date="2019-04" db="EMBL/GenBank/DDBJ databases">
        <title>Evolution of Biomass-Degrading Anaerobic Consortia Revealed by Metagenomics.</title>
        <authorList>
            <person name="Peng X."/>
        </authorList>
    </citation>
    <scope>NUCLEOTIDE SEQUENCE</scope>
    <source>
        <strain evidence="2">SIG551</strain>
    </source>
</reference>
<name>A0A928KRZ0_9FIRM</name>
<dbReference type="EMBL" id="SVNY01000002">
    <property type="protein sequence ID" value="MBE6832863.1"/>
    <property type="molecule type" value="Genomic_DNA"/>
</dbReference>
<protein>
    <submittedName>
        <fullName evidence="2">Stage III sporulation protein AG</fullName>
    </submittedName>
</protein>
<feature type="transmembrane region" description="Helical" evidence="1">
    <location>
        <begin position="28"/>
        <end position="46"/>
    </location>
</feature>
<keyword evidence="1" id="KW-1133">Transmembrane helix</keyword>
<keyword evidence="1" id="KW-0812">Transmembrane</keyword>
<comment type="caution">
    <text evidence="2">The sequence shown here is derived from an EMBL/GenBank/DDBJ whole genome shotgun (WGS) entry which is preliminary data.</text>
</comment>
<accession>A0A928KRZ0</accession>
<evidence type="ECO:0000256" key="1">
    <source>
        <dbReference type="SAM" id="Phobius"/>
    </source>
</evidence>
<organism evidence="2 3">
    <name type="scientific">Faecalispora sporosphaeroides</name>
    <dbReference type="NCBI Taxonomy" id="1549"/>
    <lineage>
        <taxon>Bacteria</taxon>
        <taxon>Bacillati</taxon>
        <taxon>Bacillota</taxon>
        <taxon>Clostridia</taxon>
        <taxon>Eubacteriales</taxon>
        <taxon>Oscillospiraceae</taxon>
        <taxon>Faecalispora</taxon>
    </lineage>
</organism>
<dbReference type="AlphaFoldDB" id="A0A928KRZ0"/>